<sequence length="182" mass="21675">MEDFIYYYEQNLSDKCVDWFLRMCKKLQFEDLTEMLLYLTKNLPQSEEVFDKIISQSQFKSRCASKITQWKAVDIDKIKTLLNKTEIFVYINKLTVDMSDEFINVFCSPRVQKQYDEHLIFMCHLNDSLDKLYFFHDYKPSAKSVDVLLELCEGDPKTYDPKTICTVLSQNFNCKFQHTLCV</sequence>
<protein>
    <submittedName>
        <fullName evidence="1">Uncharacterized protein</fullName>
    </submittedName>
</protein>
<dbReference type="AlphaFoldDB" id="A0A6C0KQG7"/>
<reference evidence="1" key="1">
    <citation type="journal article" date="2020" name="Nature">
        <title>Giant virus diversity and host interactions through global metagenomics.</title>
        <authorList>
            <person name="Schulz F."/>
            <person name="Roux S."/>
            <person name="Paez-Espino D."/>
            <person name="Jungbluth S."/>
            <person name="Walsh D.A."/>
            <person name="Denef V.J."/>
            <person name="McMahon K.D."/>
            <person name="Konstantinidis K.T."/>
            <person name="Eloe-Fadrosh E.A."/>
            <person name="Kyrpides N.C."/>
            <person name="Woyke T."/>
        </authorList>
    </citation>
    <scope>NUCLEOTIDE SEQUENCE</scope>
    <source>
        <strain evidence="1">GVMAG-S-3300013014-136</strain>
    </source>
</reference>
<proteinExistence type="predicted"/>
<name>A0A6C0KQG7_9ZZZZ</name>
<organism evidence="1">
    <name type="scientific">viral metagenome</name>
    <dbReference type="NCBI Taxonomy" id="1070528"/>
    <lineage>
        <taxon>unclassified sequences</taxon>
        <taxon>metagenomes</taxon>
        <taxon>organismal metagenomes</taxon>
    </lineage>
</organism>
<dbReference type="EMBL" id="MN740965">
    <property type="protein sequence ID" value="QHU20255.1"/>
    <property type="molecule type" value="Genomic_DNA"/>
</dbReference>
<accession>A0A6C0KQG7</accession>
<evidence type="ECO:0000313" key="1">
    <source>
        <dbReference type="EMBL" id="QHU20255.1"/>
    </source>
</evidence>